<dbReference type="GO" id="GO:0034599">
    <property type="term" value="P:cellular response to oxidative stress"/>
    <property type="evidence" value="ECO:0007669"/>
    <property type="project" value="TreeGrafter"/>
</dbReference>
<dbReference type="InterPro" id="IPR002569">
    <property type="entry name" value="Met_Sox_Rdtase_MsrA_dom"/>
</dbReference>
<dbReference type="EC" id="1.8.4.11" evidence="2"/>
<keyword evidence="11" id="KW-1185">Reference proteome</keyword>
<evidence type="ECO:0000256" key="2">
    <source>
        <dbReference type="ARBA" id="ARBA00012502"/>
    </source>
</evidence>
<dbReference type="EMBL" id="LSSL01007138">
    <property type="protein sequence ID" value="OLY78159.1"/>
    <property type="molecule type" value="Genomic_DNA"/>
</dbReference>
<dbReference type="EMBL" id="LSSL01007579">
    <property type="protein sequence ID" value="OLY77919.1"/>
    <property type="molecule type" value="Genomic_DNA"/>
</dbReference>
<organism evidence="10 11">
    <name type="scientific">Smittium mucronatum</name>
    <dbReference type="NCBI Taxonomy" id="133383"/>
    <lineage>
        <taxon>Eukaryota</taxon>
        <taxon>Fungi</taxon>
        <taxon>Fungi incertae sedis</taxon>
        <taxon>Zoopagomycota</taxon>
        <taxon>Kickxellomycotina</taxon>
        <taxon>Harpellomycetes</taxon>
        <taxon>Harpellales</taxon>
        <taxon>Legeriomycetaceae</taxon>
        <taxon>Smittium</taxon>
    </lineage>
</organism>
<evidence type="ECO:0000256" key="5">
    <source>
        <dbReference type="ARBA" id="ARBA00030643"/>
    </source>
</evidence>
<dbReference type="HAMAP" id="MF_01401">
    <property type="entry name" value="MsrA"/>
    <property type="match status" value="1"/>
</dbReference>
<dbReference type="InterPro" id="IPR050162">
    <property type="entry name" value="MsrA_MetSO_reductase"/>
</dbReference>
<dbReference type="Proteomes" id="UP000187455">
    <property type="component" value="Unassembled WGS sequence"/>
</dbReference>
<reference evidence="10 11" key="1">
    <citation type="journal article" date="2016" name="Mol. Biol. Evol.">
        <title>Genome-Wide Survey of Gut Fungi (Harpellales) Reveals the First Horizontally Transferred Ubiquitin Gene from a Mosquito Host.</title>
        <authorList>
            <person name="Wang Y."/>
            <person name="White M.M."/>
            <person name="Kvist S."/>
            <person name="Moncalvo J.M."/>
        </authorList>
    </citation>
    <scope>NUCLEOTIDE SEQUENCE [LARGE SCALE GENOMIC DNA]</scope>
    <source>
        <strain evidence="10 11">ALG-7-W6</strain>
    </source>
</reference>
<comment type="catalytic activity">
    <reaction evidence="6">
        <text>L-methionyl-[protein] + [thioredoxin]-disulfide + H2O = L-methionyl-(S)-S-oxide-[protein] + [thioredoxin]-dithiol</text>
        <dbReference type="Rhea" id="RHEA:14217"/>
        <dbReference type="Rhea" id="RHEA-COMP:10698"/>
        <dbReference type="Rhea" id="RHEA-COMP:10700"/>
        <dbReference type="Rhea" id="RHEA-COMP:12313"/>
        <dbReference type="Rhea" id="RHEA-COMP:12315"/>
        <dbReference type="ChEBI" id="CHEBI:15377"/>
        <dbReference type="ChEBI" id="CHEBI:16044"/>
        <dbReference type="ChEBI" id="CHEBI:29950"/>
        <dbReference type="ChEBI" id="CHEBI:44120"/>
        <dbReference type="ChEBI" id="CHEBI:50058"/>
        <dbReference type="EC" id="1.8.4.11"/>
    </reaction>
</comment>
<dbReference type="PANTHER" id="PTHR42799:SF2">
    <property type="entry name" value="MITOCHONDRIAL PEPTIDE METHIONINE SULFOXIDE REDUCTASE"/>
    <property type="match status" value="1"/>
</dbReference>
<comment type="caution">
    <text evidence="10">The sequence shown here is derived from an EMBL/GenBank/DDBJ whole genome shotgun (WGS) entry which is preliminary data.</text>
</comment>
<evidence type="ECO:0000256" key="6">
    <source>
        <dbReference type="ARBA" id="ARBA00047806"/>
    </source>
</evidence>
<keyword evidence="3" id="KW-0560">Oxidoreductase</keyword>
<dbReference type="SUPFAM" id="SSF55068">
    <property type="entry name" value="Peptide methionine sulfoxide reductase"/>
    <property type="match status" value="1"/>
</dbReference>
<evidence type="ECO:0000313" key="11">
    <source>
        <dbReference type="Proteomes" id="UP000187455"/>
    </source>
</evidence>
<feature type="domain" description="Peptide methionine sulphoxide reductase MsrA" evidence="8">
    <location>
        <begin position="20"/>
        <end position="162"/>
    </location>
</feature>
<name>A0A1R0GMR3_9FUNG</name>
<dbReference type="Gene3D" id="3.30.1060.10">
    <property type="entry name" value="Peptide methionine sulphoxide reductase MsrA"/>
    <property type="match status" value="1"/>
</dbReference>
<proteinExistence type="inferred from homology"/>
<evidence type="ECO:0000256" key="3">
    <source>
        <dbReference type="ARBA" id="ARBA00023002"/>
    </source>
</evidence>
<evidence type="ECO:0000313" key="10">
    <source>
        <dbReference type="EMBL" id="OLY78159.1"/>
    </source>
</evidence>
<dbReference type="PANTHER" id="PTHR42799">
    <property type="entry name" value="MITOCHONDRIAL PEPTIDE METHIONINE SULFOXIDE REDUCTASE"/>
    <property type="match status" value="1"/>
</dbReference>
<gene>
    <name evidence="10" type="ORF">AYI68_g7802</name>
    <name evidence="9" type="ORF">AYI68_g8047</name>
</gene>
<dbReference type="FunFam" id="3.30.1060.10:FF:000002">
    <property type="entry name" value="Peptide methionine sulfoxide reductase"/>
    <property type="match status" value="1"/>
</dbReference>
<evidence type="ECO:0000256" key="7">
    <source>
        <dbReference type="ARBA" id="ARBA00048782"/>
    </source>
</evidence>
<evidence type="ECO:0000313" key="9">
    <source>
        <dbReference type="EMBL" id="OLY77919.1"/>
    </source>
</evidence>
<reference evidence="10" key="2">
    <citation type="submission" date="2017-01" db="EMBL/GenBank/DDBJ databases">
        <authorList>
            <person name="Mah S.A."/>
            <person name="Swanson W.J."/>
            <person name="Moy G.W."/>
            <person name="Vacquier V.D."/>
        </authorList>
    </citation>
    <scope>NUCLEOTIDE SEQUENCE</scope>
    <source>
        <strain evidence="10">ALG-7-W6</strain>
    </source>
</reference>
<dbReference type="STRING" id="133383.A0A1R0GMR3"/>
<dbReference type="Pfam" id="PF01625">
    <property type="entry name" value="PMSR"/>
    <property type="match status" value="1"/>
</dbReference>
<dbReference type="GO" id="GO:0005737">
    <property type="term" value="C:cytoplasm"/>
    <property type="evidence" value="ECO:0007669"/>
    <property type="project" value="TreeGrafter"/>
</dbReference>
<dbReference type="InterPro" id="IPR036509">
    <property type="entry name" value="Met_Sox_Rdtase_MsrA_sf"/>
</dbReference>
<sequence length="178" mass="19946">MSLPTRLVKTASVPGSQFAEFAAGCFWSVELAFQRVHGVLQAQVGYSGGSTVDPTYNQVCRGNTGHAESVLLEFDPSVVSYNQLLDVFWKKHDPTTPNKQGNDVGTQYRSVIFYHSPEQKEQAIKSMEKEQKKYNSKIVTQIVEAGPFYPAEEYHQKYLEKGGQCAMKGNNDHIRCYG</sequence>
<dbReference type="GO" id="GO:0008113">
    <property type="term" value="F:peptide-methionine (S)-S-oxide reductase activity"/>
    <property type="evidence" value="ECO:0007669"/>
    <property type="project" value="UniProtKB-EC"/>
</dbReference>
<dbReference type="AlphaFoldDB" id="A0A1R0GMR3"/>
<dbReference type="OrthoDB" id="77405at2759"/>
<evidence type="ECO:0000256" key="4">
    <source>
        <dbReference type="ARBA" id="ARBA00030273"/>
    </source>
</evidence>
<evidence type="ECO:0000256" key="1">
    <source>
        <dbReference type="ARBA" id="ARBA00005591"/>
    </source>
</evidence>
<comment type="catalytic activity">
    <reaction evidence="7">
        <text>[thioredoxin]-disulfide + L-methionine + H2O = L-methionine (S)-S-oxide + [thioredoxin]-dithiol</text>
        <dbReference type="Rhea" id="RHEA:19993"/>
        <dbReference type="Rhea" id="RHEA-COMP:10698"/>
        <dbReference type="Rhea" id="RHEA-COMP:10700"/>
        <dbReference type="ChEBI" id="CHEBI:15377"/>
        <dbReference type="ChEBI" id="CHEBI:29950"/>
        <dbReference type="ChEBI" id="CHEBI:50058"/>
        <dbReference type="ChEBI" id="CHEBI:57844"/>
        <dbReference type="ChEBI" id="CHEBI:58772"/>
        <dbReference type="EC" id="1.8.4.11"/>
    </reaction>
</comment>
<dbReference type="NCBIfam" id="TIGR00401">
    <property type="entry name" value="msrA"/>
    <property type="match status" value="1"/>
</dbReference>
<comment type="similarity">
    <text evidence="1">Belongs to the MsrA Met sulfoxide reductase family.</text>
</comment>
<accession>A0A1R0GMR3</accession>
<evidence type="ECO:0000259" key="8">
    <source>
        <dbReference type="Pfam" id="PF01625"/>
    </source>
</evidence>
<protein>
    <recommendedName>
        <fullName evidence="2">peptide-methionine (S)-S-oxide reductase</fullName>
        <ecNumber evidence="2">1.8.4.11</ecNumber>
    </recommendedName>
    <alternativeName>
        <fullName evidence="5">Peptide-methionine (S)-S-oxide reductase</fullName>
    </alternativeName>
    <alternativeName>
        <fullName evidence="4">Protein-methionine-S-oxide reductase</fullName>
    </alternativeName>
</protein>